<dbReference type="Pfam" id="PF09977">
    <property type="entry name" value="Tad_C"/>
    <property type="match status" value="1"/>
</dbReference>
<dbReference type="OrthoDB" id="8595764at2"/>
<dbReference type="Proteomes" id="UP000056322">
    <property type="component" value="Chromosome 1"/>
</dbReference>
<dbReference type="RefSeq" id="WP_045751306.1">
    <property type="nucleotide sequence ID" value="NZ_LN794158.1"/>
</dbReference>
<evidence type="ECO:0008006" key="5">
    <source>
        <dbReference type="Google" id="ProtNLM"/>
    </source>
</evidence>
<sequence length="352" mass="37293">MMPILKCFNKTKQQGNVLILIALMLPVLLSFVALAIDIGRIYVVKNELQNAADAAALRGAAVLPKPDAAFPTANYAHPNWVYAQAQAQSAVGLNQAANRNLSDALVEVGYWNVHQTPEGVQAISITPTLFDKPAVRVTIRLATGHNGGALNLFFAPIFGESFQEVSATSLALIAAPAQVSPGALFPTAMASCLFTYYWDAAAGKPKIDPATGKPYVFKIGSAYHYPPCASGEWTTFGVDANNVGAIRDLIQNGNPGPLSIGQNVWVQTGSKTALYADVIFPKDVLVAVVANVDTHSFQPIVAFAPFHITNSVGGASKYVEGYFIDDYKGSLTDIGDGSGVDYGAYTPPILAQ</sequence>
<accession>A0A0B7IYK6</accession>
<dbReference type="EMBL" id="LN794158">
    <property type="protein sequence ID" value="CEN56144.1"/>
    <property type="molecule type" value="Genomic_DNA"/>
</dbReference>
<evidence type="ECO:0000313" key="4">
    <source>
        <dbReference type="Proteomes" id="UP000056322"/>
    </source>
</evidence>
<dbReference type="STRING" id="1581680.BN1209_1103"/>
<dbReference type="Pfam" id="PF13400">
    <property type="entry name" value="Tad"/>
    <property type="match status" value="1"/>
</dbReference>
<dbReference type="HOGENOM" id="CLU_787100_0_0_4"/>
<evidence type="ECO:0000313" key="3">
    <source>
        <dbReference type="EMBL" id="CEN56144.1"/>
    </source>
</evidence>
<proteinExistence type="predicted"/>
<dbReference type="InterPro" id="IPR018705">
    <property type="entry name" value="DUF2134_membrane"/>
</dbReference>
<evidence type="ECO:0000259" key="1">
    <source>
        <dbReference type="Pfam" id="PF09977"/>
    </source>
</evidence>
<reference evidence="4" key="1">
    <citation type="submission" date="2014-12" db="EMBL/GenBank/DDBJ databases">
        <authorList>
            <person name="Salcher M.M."/>
        </authorList>
    </citation>
    <scope>NUCLEOTIDE SEQUENCE [LARGE SCALE GENOMIC DNA]</scope>
    <source>
        <strain evidence="4">MMS-10A-171</strain>
    </source>
</reference>
<gene>
    <name evidence="3" type="ORF">BN1209_1103</name>
</gene>
<dbReference type="KEGG" id="mbac:BN1209_1103"/>
<dbReference type="InterPro" id="IPR028087">
    <property type="entry name" value="Tad_N"/>
</dbReference>
<feature type="domain" description="DUF2134" evidence="1">
    <location>
        <begin position="82"/>
        <end position="171"/>
    </location>
</feature>
<evidence type="ECO:0000259" key="2">
    <source>
        <dbReference type="Pfam" id="PF13400"/>
    </source>
</evidence>
<protein>
    <recommendedName>
        <fullName evidence="5">Flp pilus-assembly TadG-like N-terminal domain-containing protein</fullName>
    </recommendedName>
</protein>
<name>A0A0B7IYK6_9PROT</name>
<feature type="domain" description="Putative Flp pilus-assembly TadG-like N-terminal" evidence="2">
    <location>
        <begin position="15"/>
        <end position="61"/>
    </location>
</feature>
<organism evidence="3 4">
    <name type="scientific">Candidatus Methylopumilus turicensis</name>
    <dbReference type="NCBI Taxonomy" id="1581680"/>
    <lineage>
        <taxon>Bacteria</taxon>
        <taxon>Pseudomonadati</taxon>
        <taxon>Pseudomonadota</taxon>
        <taxon>Betaproteobacteria</taxon>
        <taxon>Nitrosomonadales</taxon>
        <taxon>Methylophilaceae</taxon>
        <taxon>Candidatus Methylopumilus</taxon>
    </lineage>
</organism>
<dbReference type="AlphaFoldDB" id="A0A0B7IYK6"/>
<keyword evidence="4" id="KW-1185">Reference proteome</keyword>